<feature type="domain" description="Histidine kinase" evidence="12">
    <location>
        <begin position="496"/>
        <end position="725"/>
    </location>
</feature>
<evidence type="ECO:0000256" key="4">
    <source>
        <dbReference type="ARBA" id="ARBA00022553"/>
    </source>
</evidence>
<dbReference type="SUPFAM" id="SSF52172">
    <property type="entry name" value="CheY-like"/>
    <property type="match status" value="3"/>
</dbReference>
<dbReference type="PANTHER" id="PTHR45339:SF1">
    <property type="entry name" value="HYBRID SIGNAL TRANSDUCTION HISTIDINE KINASE J"/>
    <property type="match status" value="1"/>
</dbReference>
<evidence type="ECO:0000313" key="15">
    <source>
        <dbReference type="EMBL" id="MFD2235550.1"/>
    </source>
</evidence>
<dbReference type="Pfam" id="PF00512">
    <property type="entry name" value="HisKA"/>
    <property type="match status" value="1"/>
</dbReference>
<dbReference type="SMART" id="SM00448">
    <property type="entry name" value="REC"/>
    <property type="match status" value="3"/>
</dbReference>
<dbReference type="InterPro" id="IPR004358">
    <property type="entry name" value="Sig_transdc_His_kin-like_C"/>
</dbReference>
<feature type="domain" description="Response regulatory" evidence="13">
    <location>
        <begin position="877"/>
        <end position="992"/>
    </location>
</feature>
<dbReference type="CDD" id="cd17546">
    <property type="entry name" value="REC_hyHK_CKI1_RcsC-like"/>
    <property type="match status" value="1"/>
</dbReference>
<evidence type="ECO:0000256" key="3">
    <source>
        <dbReference type="ARBA" id="ARBA00012438"/>
    </source>
</evidence>
<gene>
    <name evidence="15" type="ORF">ACFSNB_17245</name>
</gene>
<dbReference type="EC" id="2.7.13.3" evidence="3"/>
<protein>
    <recommendedName>
        <fullName evidence="3">histidine kinase</fullName>
        <ecNumber evidence="3">2.7.13.3</ecNumber>
    </recommendedName>
</protein>
<dbReference type="PROSITE" id="PS50885">
    <property type="entry name" value="HAMP"/>
    <property type="match status" value="1"/>
</dbReference>
<dbReference type="CDD" id="cd16922">
    <property type="entry name" value="HATPase_EvgS-ArcB-TorS-like"/>
    <property type="match status" value="1"/>
</dbReference>
<feature type="domain" description="Response regulatory" evidence="13">
    <location>
        <begin position="755"/>
        <end position="868"/>
    </location>
</feature>
<dbReference type="PRINTS" id="PR00344">
    <property type="entry name" value="BCTRLSENSOR"/>
</dbReference>
<feature type="coiled-coil region" evidence="9">
    <location>
        <begin position="169"/>
        <end position="196"/>
    </location>
</feature>
<organism evidence="15 16">
    <name type="scientific">Phaeospirillum tilakii</name>
    <dbReference type="NCBI Taxonomy" id="741673"/>
    <lineage>
        <taxon>Bacteria</taxon>
        <taxon>Pseudomonadati</taxon>
        <taxon>Pseudomonadota</taxon>
        <taxon>Alphaproteobacteria</taxon>
        <taxon>Rhodospirillales</taxon>
        <taxon>Rhodospirillaceae</taxon>
        <taxon>Phaeospirillum</taxon>
    </lineage>
</organism>
<keyword evidence="9" id="KW-0175">Coiled coil</keyword>
<evidence type="ECO:0000256" key="7">
    <source>
        <dbReference type="ARBA" id="ARBA00023012"/>
    </source>
</evidence>
<dbReference type="Gene3D" id="3.40.50.2300">
    <property type="match status" value="3"/>
</dbReference>
<keyword evidence="11" id="KW-0812">Transmembrane</keyword>
<dbReference type="InterPro" id="IPR011006">
    <property type="entry name" value="CheY-like_superfamily"/>
</dbReference>
<feature type="domain" description="HAMP" evidence="14">
    <location>
        <begin position="210"/>
        <end position="263"/>
    </location>
</feature>
<dbReference type="InterPro" id="IPR036890">
    <property type="entry name" value="HATPase_C_sf"/>
</dbReference>
<dbReference type="InterPro" id="IPR001789">
    <property type="entry name" value="Sig_transdc_resp-reg_receiver"/>
</dbReference>
<feature type="transmembrane region" description="Helical" evidence="11">
    <location>
        <begin position="190"/>
        <end position="213"/>
    </location>
</feature>
<dbReference type="Proteomes" id="UP001597296">
    <property type="component" value="Unassembled WGS sequence"/>
</dbReference>
<dbReference type="SMART" id="SM00388">
    <property type="entry name" value="HisKA"/>
    <property type="match status" value="1"/>
</dbReference>
<proteinExistence type="predicted"/>
<keyword evidence="4 8" id="KW-0597">Phosphoprotein</keyword>
<dbReference type="PROSITE" id="PS50110">
    <property type="entry name" value="RESPONSE_REGULATORY"/>
    <property type="match status" value="3"/>
</dbReference>
<dbReference type="CDD" id="cd00082">
    <property type="entry name" value="HisKA"/>
    <property type="match status" value="1"/>
</dbReference>
<dbReference type="InterPro" id="IPR024478">
    <property type="entry name" value="HlyB_4HB_MCP"/>
</dbReference>
<dbReference type="Pfam" id="PF13185">
    <property type="entry name" value="GAF_2"/>
    <property type="match status" value="1"/>
</dbReference>
<feature type="transmembrane region" description="Helical" evidence="11">
    <location>
        <begin position="286"/>
        <end position="308"/>
    </location>
</feature>
<dbReference type="RefSeq" id="WP_377318835.1">
    <property type="nucleotide sequence ID" value="NZ_JBHUIY010000053.1"/>
</dbReference>
<feature type="modified residue" description="4-aspartylphosphate" evidence="8">
    <location>
        <position position="1066"/>
    </location>
</feature>
<evidence type="ECO:0000256" key="5">
    <source>
        <dbReference type="ARBA" id="ARBA00022679"/>
    </source>
</evidence>
<evidence type="ECO:0000256" key="8">
    <source>
        <dbReference type="PROSITE-ProRule" id="PRU00169"/>
    </source>
</evidence>
<dbReference type="Pfam" id="PF12729">
    <property type="entry name" value="4HB_MCP_1"/>
    <property type="match status" value="1"/>
</dbReference>
<feature type="domain" description="Response regulatory" evidence="13">
    <location>
        <begin position="1016"/>
        <end position="1133"/>
    </location>
</feature>
<dbReference type="Gene3D" id="6.10.340.10">
    <property type="match status" value="1"/>
</dbReference>
<keyword evidence="5" id="KW-0808">Transferase</keyword>
<name>A0ABW5CE71_9PROT</name>
<dbReference type="SUPFAM" id="SSF47384">
    <property type="entry name" value="Homodimeric domain of signal transducing histidine kinase"/>
    <property type="match status" value="1"/>
</dbReference>
<dbReference type="Gene3D" id="3.30.450.40">
    <property type="match status" value="1"/>
</dbReference>
<keyword evidence="11" id="KW-1133">Transmembrane helix</keyword>
<dbReference type="SMART" id="SM00304">
    <property type="entry name" value="HAMP"/>
    <property type="match status" value="1"/>
</dbReference>
<comment type="caution">
    <text evidence="15">The sequence shown here is derived from an EMBL/GenBank/DDBJ whole genome shotgun (WGS) entry which is preliminary data.</text>
</comment>
<evidence type="ECO:0000256" key="9">
    <source>
        <dbReference type="SAM" id="Coils"/>
    </source>
</evidence>
<dbReference type="Pfam" id="PF02518">
    <property type="entry name" value="HATPase_c"/>
    <property type="match status" value="1"/>
</dbReference>
<accession>A0ABW5CE71</accession>
<comment type="catalytic activity">
    <reaction evidence="1">
        <text>ATP + protein L-histidine = ADP + protein N-phospho-L-histidine.</text>
        <dbReference type="EC" id="2.7.13.3"/>
    </reaction>
</comment>
<dbReference type="PROSITE" id="PS50109">
    <property type="entry name" value="HIS_KIN"/>
    <property type="match status" value="1"/>
</dbReference>
<dbReference type="InterPro" id="IPR003018">
    <property type="entry name" value="GAF"/>
</dbReference>
<dbReference type="InterPro" id="IPR029016">
    <property type="entry name" value="GAF-like_dom_sf"/>
</dbReference>
<evidence type="ECO:0000256" key="2">
    <source>
        <dbReference type="ARBA" id="ARBA00004370"/>
    </source>
</evidence>
<evidence type="ECO:0000259" key="14">
    <source>
        <dbReference type="PROSITE" id="PS50885"/>
    </source>
</evidence>
<comment type="subcellular location">
    <subcellularLocation>
        <location evidence="2">Membrane</location>
    </subcellularLocation>
</comment>
<dbReference type="SUPFAM" id="SSF55874">
    <property type="entry name" value="ATPase domain of HSP90 chaperone/DNA topoisomerase II/histidine kinase"/>
    <property type="match status" value="1"/>
</dbReference>
<dbReference type="Gene3D" id="1.10.287.130">
    <property type="match status" value="1"/>
</dbReference>
<evidence type="ECO:0000259" key="12">
    <source>
        <dbReference type="PROSITE" id="PS50109"/>
    </source>
</evidence>
<dbReference type="SMART" id="SM00387">
    <property type="entry name" value="HATPase_c"/>
    <property type="match status" value="1"/>
</dbReference>
<dbReference type="InterPro" id="IPR003660">
    <property type="entry name" value="HAMP_dom"/>
</dbReference>
<dbReference type="PANTHER" id="PTHR45339">
    <property type="entry name" value="HYBRID SIGNAL TRANSDUCTION HISTIDINE KINASE J"/>
    <property type="match status" value="1"/>
</dbReference>
<sequence length="1142" mass="122860">MSVRESSIASRLTIGFALVLALAVAVSILAVVRAQQLSEVTSRLYDHPFVVNREVLLMRVAFTTMTRELTDLAEGRALEHQQAQMLRIAQGDGELITRLARIRERYLGPREDVDRIEQSLTQWRALRDDVVELARDRRFDQARPRNETVGRELAERVDASLESVTGFSLRRAAAFLTEARQRQNQLENELSLATLALLGIGALAAALIVRGIVRPLRALRGAMLHLAGGQLDTPLPAGQVAREIAAMTEGLAVFKATARRLADQGWIRNEIGRLTMALQRAETPQAFAAALIGGLAPLVGAAVGMVHLRDGEQGRFRPFAGYGCGDDPAVLAAQAVAGHGLVAQCAAQQGPLLLTDLPEDYVAVGSGVGAAVPRLLLLVPVVNQGETRAVIELAAFTPFSELHRALIEAALPVVALTLEVLERGLLGQRLLEESRQQAEELRLSQEELQSQSEELRAANRQLSEQRRELEQARRRADQRADDFAAASRFKSEFLANMSHELRTPLNSLLILSHGLCENADGTLTPDQIESARVIHDSGTHLLRMINDILDLSKVEAGKLELVETSVRPAEIAAAIRRTFAPIAGQKRLYFTITCAPEVPAAFGGDPGRIEQIITNLVANACKFTAQGGVTVRLTALPPCGEAGEGPLGRLRVEVADTGIGIAPDKRDRIFEAFEQADGSIGRQFGGTGLGLSIARHLTDLMGGTLTADSEEGRGSTFTLALPLRPPPAADAMVASPTVAATPPVPLPPAAGAGATVLIVEDDDDFAAVLCDLAQRRGLNPVRAGDGVEGLGLARHLRPAGILLDVGLPGLDGWAVMEALRHDPQTRAIPVHFLSGSPEVQRGLAAGAVGFLTKPVERAQLDRVFSRLGLDGAGEGRRVLVVDDDDAFRVAVRPLVESDRVEVREAATAGEALDLLGRERFDCLILDLILPDFSGFDLLDRARDAGVALPPVVVHSGMELTFDQTLRLRAYTDSIVVKGSRSPERLVDEVALFLHSVQAEPPAEPAPVREALFVDRSVLVVDDDMRNAFALSKLLRGRGFTVEIAEDGARALARLEQGAGFDLVLMDIMMPGMDGFAAIAEIRRRPGLAELPILALTAKAMAGDREQCLAAGANDHLAKPIDIERLFALIRRWLPPRGEAPAP</sequence>
<dbReference type="EMBL" id="JBHUIY010000053">
    <property type="protein sequence ID" value="MFD2235550.1"/>
    <property type="molecule type" value="Genomic_DNA"/>
</dbReference>
<evidence type="ECO:0000313" key="16">
    <source>
        <dbReference type="Proteomes" id="UP001597296"/>
    </source>
</evidence>
<dbReference type="InterPro" id="IPR003661">
    <property type="entry name" value="HisK_dim/P_dom"/>
</dbReference>
<reference evidence="16" key="1">
    <citation type="journal article" date="2019" name="Int. J. Syst. Evol. Microbiol.">
        <title>The Global Catalogue of Microorganisms (GCM) 10K type strain sequencing project: providing services to taxonomists for standard genome sequencing and annotation.</title>
        <authorList>
            <consortium name="The Broad Institute Genomics Platform"/>
            <consortium name="The Broad Institute Genome Sequencing Center for Infectious Disease"/>
            <person name="Wu L."/>
            <person name="Ma J."/>
        </authorList>
    </citation>
    <scope>NUCLEOTIDE SEQUENCE [LARGE SCALE GENOMIC DNA]</scope>
    <source>
        <strain evidence="16">KCTC 15012</strain>
    </source>
</reference>
<keyword evidence="6" id="KW-0418">Kinase</keyword>
<dbReference type="CDD" id="cd00156">
    <property type="entry name" value="REC"/>
    <property type="match status" value="1"/>
</dbReference>
<dbReference type="InterPro" id="IPR003594">
    <property type="entry name" value="HATPase_dom"/>
</dbReference>
<evidence type="ECO:0000256" key="6">
    <source>
        <dbReference type="ARBA" id="ARBA00022777"/>
    </source>
</evidence>
<dbReference type="InterPro" id="IPR005467">
    <property type="entry name" value="His_kinase_dom"/>
</dbReference>
<evidence type="ECO:0000256" key="10">
    <source>
        <dbReference type="SAM" id="MobiDB-lite"/>
    </source>
</evidence>
<evidence type="ECO:0000256" key="1">
    <source>
        <dbReference type="ARBA" id="ARBA00000085"/>
    </source>
</evidence>
<dbReference type="Pfam" id="PF00072">
    <property type="entry name" value="Response_reg"/>
    <property type="match status" value="3"/>
</dbReference>
<dbReference type="Gene3D" id="3.30.565.10">
    <property type="entry name" value="Histidine kinase-like ATPase, C-terminal domain"/>
    <property type="match status" value="1"/>
</dbReference>
<keyword evidence="16" id="KW-1185">Reference proteome</keyword>
<evidence type="ECO:0000256" key="11">
    <source>
        <dbReference type="SAM" id="Phobius"/>
    </source>
</evidence>
<keyword evidence="11" id="KW-0472">Membrane</keyword>
<dbReference type="Pfam" id="PF00672">
    <property type="entry name" value="HAMP"/>
    <property type="match status" value="1"/>
</dbReference>
<feature type="modified residue" description="4-aspartylphosphate" evidence="8">
    <location>
        <position position="926"/>
    </location>
</feature>
<feature type="region of interest" description="Disordered" evidence="10">
    <location>
        <begin position="453"/>
        <end position="475"/>
    </location>
</feature>
<feature type="modified residue" description="4-aspartylphosphate" evidence="8">
    <location>
        <position position="804"/>
    </location>
</feature>
<dbReference type="InterPro" id="IPR036097">
    <property type="entry name" value="HisK_dim/P_sf"/>
</dbReference>
<evidence type="ECO:0000259" key="13">
    <source>
        <dbReference type="PROSITE" id="PS50110"/>
    </source>
</evidence>
<dbReference type="SUPFAM" id="SSF55781">
    <property type="entry name" value="GAF domain-like"/>
    <property type="match status" value="1"/>
</dbReference>
<keyword evidence="7" id="KW-0902">Two-component regulatory system</keyword>